<gene>
    <name evidence="1" type="ORF">F7018_01195</name>
</gene>
<accession>A0A7J5AU80</accession>
<evidence type="ECO:0000313" key="2">
    <source>
        <dbReference type="Proteomes" id="UP000467305"/>
    </source>
</evidence>
<proteinExistence type="predicted"/>
<organism evidence="1 2">
    <name type="scientific">Tenacibaculum aiptasiae</name>
    <dbReference type="NCBI Taxonomy" id="426481"/>
    <lineage>
        <taxon>Bacteria</taxon>
        <taxon>Pseudomonadati</taxon>
        <taxon>Bacteroidota</taxon>
        <taxon>Flavobacteriia</taxon>
        <taxon>Flavobacteriales</taxon>
        <taxon>Flavobacteriaceae</taxon>
        <taxon>Tenacibaculum</taxon>
    </lineage>
</organism>
<dbReference type="Gene3D" id="3.30.530.20">
    <property type="match status" value="1"/>
</dbReference>
<sequence>MAKQITTSITINASKEKVWNILMDFENYSKWNSFIKAISGDLKVGNKIHVELSGMTFNPVIKILDKNLELKWLGSLWFKGLFDGEHKFKLTDNGNGTTYFEQSEIFSGILVPLFSKSLDTNTKANFEQMNNELKLRAENI</sequence>
<evidence type="ECO:0000313" key="1">
    <source>
        <dbReference type="EMBL" id="KAB1160520.1"/>
    </source>
</evidence>
<dbReference type="AlphaFoldDB" id="A0A7J5AU80"/>
<dbReference type="InterPro" id="IPR023393">
    <property type="entry name" value="START-like_dom_sf"/>
</dbReference>
<dbReference type="OrthoDB" id="191189at2"/>
<dbReference type="Proteomes" id="UP000467305">
    <property type="component" value="Unassembled WGS sequence"/>
</dbReference>
<dbReference type="EMBL" id="WAAU01000003">
    <property type="protein sequence ID" value="KAB1160520.1"/>
    <property type="molecule type" value="Genomic_DNA"/>
</dbReference>
<keyword evidence="2" id="KW-1185">Reference proteome</keyword>
<reference evidence="1 2" key="1">
    <citation type="submission" date="2019-09" db="EMBL/GenBank/DDBJ databases">
        <authorList>
            <person name="Cao W.R."/>
        </authorList>
    </citation>
    <scope>NUCLEOTIDE SEQUENCE [LARGE SCALE GENOMIC DNA]</scope>
    <source>
        <strain evidence="2">a4</strain>
    </source>
</reference>
<dbReference type="CDD" id="cd07822">
    <property type="entry name" value="SRPBCC_4"/>
    <property type="match status" value="1"/>
</dbReference>
<dbReference type="SUPFAM" id="SSF55961">
    <property type="entry name" value="Bet v1-like"/>
    <property type="match status" value="1"/>
</dbReference>
<dbReference type="PANTHER" id="PTHR36166">
    <property type="entry name" value="CHROMOSOME 9, WHOLE GENOME SHOTGUN SEQUENCE"/>
    <property type="match status" value="1"/>
</dbReference>
<dbReference type="PANTHER" id="PTHR36166:SF1">
    <property type="entry name" value="SRPBCC DOMAIN-CONTAINING PROTEIN"/>
    <property type="match status" value="1"/>
</dbReference>
<comment type="caution">
    <text evidence="1">The sequence shown here is derived from an EMBL/GenBank/DDBJ whole genome shotgun (WGS) entry which is preliminary data.</text>
</comment>
<protein>
    <submittedName>
        <fullName evidence="1">SRPBCC domain-containing protein</fullName>
    </submittedName>
</protein>
<dbReference type="Pfam" id="PF10604">
    <property type="entry name" value="Polyketide_cyc2"/>
    <property type="match status" value="1"/>
</dbReference>
<dbReference type="RefSeq" id="WP_150898149.1">
    <property type="nucleotide sequence ID" value="NZ_WAAU01000003.1"/>
</dbReference>
<name>A0A7J5AU80_9FLAO</name>
<dbReference type="InterPro" id="IPR019587">
    <property type="entry name" value="Polyketide_cyclase/dehydratase"/>
</dbReference>